<sequence length="165" mass="19363">MKVKLVVNTKSYGEITLNSLILSEAYDQIIKLDSNDPRYWFFFIFNDEEVGQIKLGPRDKLINSDKKITDIISKENELFVKRELSITVYDGKMVKYFSSIKELNSNLSEIRDELIEKKILSPNFIFLKKDSEKENLEEVQSKSEMYTELKEILNNDVIRVLPDKL</sequence>
<feature type="non-terminal residue" evidence="1">
    <location>
        <position position="165"/>
    </location>
</feature>
<evidence type="ECO:0000313" key="1">
    <source>
        <dbReference type="EMBL" id="CAG8658965.1"/>
    </source>
</evidence>
<dbReference type="EMBL" id="CAJVPM010025693">
    <property type="protein sequence ID" value="CAG8658965.1"/>
    <property type="molecule type" value="Genomic_DNA"/>
</dbReference>
<accession>A0ACA9NP77</accession>
<evidence type="ECO:0000313" key="2">
    <source>
        <dbReference type="Proteomes" id="UP000789860"/>
    </source>
</evidence>
<name>A0ACA9NP77_9GLOM</name>
<protein>
    <submittedName>
        <fullName evidence="1">6380_t:CDS:1</fullName>
    </submittedName>
</protein>
<proteinExistence type="predicted"/>
<gene>
    <name evidence="1" type="ORF">SCALOS_LOCUS8958</name>
</gene>
<keyword evidence="2" id="KW-1185">Reference proteome</keyword>
<dbReference type="Proteomes" id="UP000789860">
    <property type="component" value="Unassembled WGS sequence"/>
</dbReference>
<organism evidence="1 2">
    <name type="scientific">Scutellospora calospora</name>
    <dbReference type="NCBI Taxonomy" id="85575"/>
    <lineage>
        <taxon>Eukaryota</taxon>
        <taxon>Fungi</taxon>
        <taxon>Fungi incertae sedis</taxon>
        <taxon>Mucoromycota</taxon>
        <taxon>Glomeromycotina</taxon>
        <taxon>Glomeromycetes</taxon>
        <taxon>Diversisporales</taxon>
        <taxon>Gigasporaceae</taxon>
        <taxon>Scutellospora</taxon>
    </lineage>
</organism>
<comment type="caution">
    <text evidence="1">The sequence shown here is derived from an EMBL/GenBank/DDBJ whole genome shotgun (WGS) entry which is preliminary data.</text>
</comment>
<reference evidence="1" key="1">
    <citation type="submission" date="2021-06" db="EMBL/GenBank/DDBJ databases">
        <authorList>
            <person name="Kallberg Y."/>
            <person name="Tangrot J."/>
            <person name="Rosling A."/>
        </authorList>
    </citation>
    <scope>NUCLEOTIDE SEQUENCE</scope>
    <source>
        <strain evidence="1">AU212A</strain>
    </source>
</reference>